<dbReference type="AlphaFoldDB" id="A0AAD3CMQ3"/>
<evidence type="ECO:0000313" key="1">
    <source>
        <dbReference type="EMBL" id="GFH48822.1"/>
    </source>
</evidence>
<dbReference type="InterPro" id="IPR016639">
    <property type="entry name" value="GST_Omega/GSH"/>
</dbReference>
<dbReference type="GO" id="GO:0004364">
    <property type="term" value="F:glutathione transferase activity"/>
    <property type="evidence" value="ECO:0007669"/>
    <property type="project" value="InterPro"/>
</dbReference>
<dbReference type="InterPro" id="IPR036282">
    <property type="entry name" value="Glutathione-S-Trfase_C_sf"/>
</dbReference>
<dbReference type="Pfam" id="PF13410">
    <property type="entry name" value="GST_C_2"/>
    <property type="match status" value="1"/>
</dbReference>
<dbReference type="GO" id="GO:0005737">
    <property type="term" value="C:cytoplasm"/>
    <property type="evidence" value="ECO:0007669"/>
    <property type="project" value="TreeGrafter"/>
</dbReference>
<proteinExistence type="predicted"/>
<gene>
    <name evidence="1" type="ORF">CTEN210_05298</name>
</gene>
<evidence type="ECO:0008006" key="3">
    <source>
        <dbReference type="Google" id="ProtNLM"/>
    </source>
</evidence>
<dbReference type="Gene3D" id="1.20.1050.10">
    <property type="match status" value="1"/>
</dbReference>
<dbReference type="Gene3D" id="3.40.30.10">
    <property type="entry name" value="Glutaredoxin"/>
    <property type="match status" value="1"/>
</dbReference>
<dbReference type="Proteomes" id="UP001054902">
    <property type="component" value="Unassembled WGS sequence"/>
</dbReference>
<organism evidence="1 2">
    <name type="scientific">Chaetoceros tenuissimus</name>
    <dbReference type="NCBI Taxonomy" id="426638"/>
    <lineage>
        <taxon>Eukaryota</taxon>
        <taxon>Sar</taxon>
        <taxon>Stramenopiles</taxon>
        <taxon>Ochrophyta</taxon>
        <taxon>Bacillariophyta</taxon>
        <taxon>Coscinodiscophyceae</taxon>
        <taxon>Chaetocerotophycidae</taxon>
        <taxon>Chaetocerotales</taxon>
        <taxon>Chaetocerotaceae</taxon>
        <taxon>Chaetoceros</taxon>
    </lineage>
</organism>
<dbReference type="EMBL" id="BLLK01000029">
    <property type="protein sequence ID" value="GFH48822.1"/>
    <property type="molecule type" value="Genomic_DNA"/>
</dbReference>
<keyword evidence="2" id="KW-1185">Reference proteome</keyword>
<protein>
    <recommendedName>
        <fullName evidence="3">Glutathione transferase</fullName>
    </recommendedName>
</protein>
<accession>A0AAD3CMQ3</accession>
<comment type="caution">
    <text evidence="1">The sequence shown here is derived from an EMBL/GenBank/DDBJ whole genome shotgun (WGS) entry which is preliminary data.</text>
</comment>
<reference evidence="1 2" key="1">
    <citation type="journal article" date="2021" name="Sci. Rep.">
        <title>The genome of the diatom Chaetoceros tenuissimus carries an ancient integrated fragment of an extant virus.</title>
        <authorList>
            <person name="Hongo Y."/>
            <person name="Kimura K."/>
            <person name="Takaki Y."/>
            <person name="Yoshida Y."/>
            <person name="Baba S."/>
            <person name="Kobayashi G."/>
            <person name="Nagasaki K."/>
            <person name="Hano T."/>
            <person name="Tomaru Y."/>
        </authorList>
    </citation>
    <scope>NUCLEOTIDE SEQUENCE [LARGE SCALE GENOMIC DNA]</scope>
    <source>
        <strain evidence="1 2">NIES-3715</strain>
    </source>
</reference>
<dbReference type="PANTHER" id="PTHR32419">
    <property type="entry name" value="GLUTATHIONYL-HYDROQUINONE REDUCTASE"/>
    <property type="match status" value="1"/>
</dbReference>
<name>A0AAD3CMQ3_9STRA</name>
<dbReference type="PANTHER" id="PTHR32419:SF6">
    <property type="entry name" value="GLUTATHIONE S-TRANSFERASE OMEGA-LIKE 1-RELATED"/>
    <property type="match status" value="1"/>
</dbReference>
<sequence>MKPLYYNTTRNDDAEINVDIMYSIIGVKEAPELPLRQELLIQGIEAVYMAKGIGQKVVSKEQKKRERKLLDQLKHIETKLEHKKTYRKSAKREKAHALIKELRIQMEHCARTISYEQYVAELKNLNNNTTEDRRDDIEKEQRYTAQDDSFTNHDGSVNKGHVESKLIQALEILEDTGSDALLSEDSSDQNTSGSLLSEDDTLNTIDMINNTVRSLNTSHDSLSTLEDAFDDQKKSNDTHSAIASISGNTTKSFQTTGTGVTILASNTAKKTILRRGKSDDSYLSTRSSSVRFKDVKPSVEDSLAKARALIDNARDVKRTFSNDSNGSAIRPSGSYKDVETASFQLEDLKEDEDRLHLFVNHACNFSHSVLLSRAVKGLQNVISVSFVDCSWQAQQVWDADAALNPDYDVSFWCIEKEAKSDDPAYQSLEKEVLLQSEGGTKVPLLYDKLSRKVISNNSAEIMYIFNFSLNHVAKRPRVNLFPPGIKEESDRMNQWLQSSLVLSVYQCGLAKSQKQYNDAIEKLTNTLDKAESIVGQRGFLIGEKLTVSDVRLFSILIRFDEIYRILFHTNTRKISSMPALMSYMKDIYNIDGVKDTCDFLSMKKEYFSARCEGEKGYIVPRGGEFIRLLQQLTL</sequence>
<dbReference type="SUPFAM" id="SSF47616">
    <property type="entry name" value="GST C-terminal domain-like"/>
    <property type="match status" value="1"/>
</dbReference>
<evidence type="ECO:0000313" key="2">
    <source>
        <dbReference type="Proteomes" id="UP001054902"/>
    </source>
</evidence>